<sequence>MCDYSLTGVASRPARVADKLVSVAFWQGSTTRGFASVDDPSVAVCLRPGTEVAFGDDVAVRGLFFRKTVRERLARFRKVDIDQPERHHDALEFANGTVVLLNDLVPGQHAVVLQLPADSAESGQASAAKVAGRRPVAETAAS</sequence>
<name>Q07MR4_RHOP5</name>
<dbReference type="AlphaFoldDB" id="Q07MR4"/>
<organism evidence="1">
    <name type="scientific">Rhodopseudomonas palustris (strain BisA53)</name>
    <dbReference type="NCBI Taxonomy" id="316055"/>
    <lineage>
        <taxon>Bacteria</taxon>
        <taxon>Pseudomonadati</taxon>
        <taxon>Pseudomonadota</taxon>
        <taxon>Alphaproteobacteria</taxon>
        <taxon>Hyphomicrobiales</taxon>
        <taxon>Nitrobacteraceae</taxon>
        <taxon>Rhodopseudomonas</taxon>
    </lineage>
</organism>
<dbReference type="eggNOG" id="ENOG5033ZZE">
    <property type="taxonomic scope" value="Bacteria"/>
</dbReference>
<dbReference type="KEGG" id="rpe:RPE_2833"/>
<proteinExistence type="predicted"/>
<reference evidence="1" key="1">
    <citation type="submission" date="2006-09" db="EMBL/GenBank/DDBJ databases">
        <title>Complete sequence of Rhodopseudomonas palustris BisA53.</title>
        <authorList>
            <consortium name="US DOE Joint Genome Institute"/>
            <person name="Copeland A."/>
            <person name="Lucas S."/>
            <person name="Lapidus A."/>
            <person name="Barry K."/>
            <person name="Detter J.C."/>
            <person name="Glavina del Rio T."/>
            <person name="Hammon N."/>
            <person name="Israni S."/>
            <person name="Dalin E."/>
            <person name="Tice H."/>
            <person name="Pitluck S."/>
            <person name="Chain P."/>
            <person name="Malfatti S."/>
            <person name="Shin M."/>
            <person name="Vergez L."/>
            <person name="Schmutz J."/>
            <person name="Larimer F."/>
            <person name="Land M."/>
            <person name="Hauser L."/>
            <person name="Pelletier D.A."/>
            <person name="Kyrpides N."/>
            <person name="Kim E."/>
            <person name="Harwood C.S."/>
            <person name="Oda Y."/>
            <person name="Richardson P."/>
        </authorList>
    </citation>
    <scope>NUCLEOTIDE SEQUENCE [LARGE SCALE GENOMIC DNA]</scope>
    <source>
        <strain evidence="1">BisA53</strain>
    </source>
</reference>
<protein>
    <submittedName>
        <fullName evidence="1">Uncharacterized protein</fullName>
    </submittedName>
</protein>
<accession>Q07MR4</accession>
<gene>
    <name evidence="1" type="ordered locus">RPE_2833</name>
</gene>
<dbReference type="HOGENOM" id="CLU_1850903_0_0_5"/>
<evidence type="ECO:0000313" key="1">
    <source>
        <dbReference type="EMBL" id="ABJ06770.1"/>
    </source>
</evidence>
<dbReference type="EMBL" id="CP000463">
    <property type="protein sequence ID" value="ABJ06770.1"/>
    <property type="molecule type" value="Genomic_DNA"/>
</dbReference>